<sequence length="150" mass="15916">MIVIIVMLGIGVFLCAAIGLNGFVDGWRKGEAGTTFGSLIFLLLAAAAGWGIFEVVSVNDEIAGVDPARAVNCTAEVLDVQGEVAQINDIHVYRYRVWVQIPGKAPYETDSTGASPLHGGGIGAGPTSYACLADRDDLKKVEILWDQPIR</sequence>
<accession>A0A1C4YDR5</accession>
<evidence type="ECO:0000256" key="1">
    <source>
        <dbReference type="SAM" id="Phobius"/>
    </source>
</evidence>
<evidence type="ECO:0000313" key="3">
    <source>
        <dbReference type="Proteomes" id="UP000198242"/>
    </source>
</evidence>
<keyword evidence="1" id="KW-0812">Transmembrane</keyword>
<dbReference type="EMBL" id="LT607411">
    <property type="protein sequence ID" value="SCF18810.1"/>
    <property type="molecule type" value="Genomic_DNA"/>
</dbReference>
<keyword evidence="1" id="KW-0472">Membrane</keyword>
<name>A0A1C4YDR5_MICVI</name>
<dbReference type="AlphaFoldDB" id="A0A1C4YDR5"/>
<dbReference type="OrthoDB" id="3409615at2"/>
<dbReference type="RefSeq" id="WP_089007720.1">
    <property type="nucleotide sequence ID" value="NZ_LT607411.1"/>
</dbReference>
<proteinExistence type="predicted"/>
<feature type="transmembrane region" description="Helical" evidence="1">
    <location>
        <begin position="36"/>
        <end position="53"/>
    </location>
</feature>
<feature type="transmembrane region" description="Helical" evidence="1">
    <location>
        <begin position="6"/>
        <end position="24"/>
    </location>
</feature>
<keyword evidence="1" id="KW-1133">Transmembrane helix</keyword>
<protein>
    <submittedName>
        <fullName evidence="2">Uncharacterized protein</fullName>
    </submittedName>
</protein>
<dbReference type="Proteomes" id="UP000198242">
    <property type="component" value="Chromosome I"/>
</dbReference>
<keyword evidence="3" id="KW-1185">Reference proteome</keyword>
<organism evidence="2 3">
    <name type="scientific">Micromonospora viridifaciens</name>
    <dbReference type="NCBI Taxonomy" id="1881"/>
    <lineage>
        <taxon>Bacteria</taxon>
        <taxon>Bacillati</taxon>
        <taxon>Actinomycetota</taxon>
        <taxon>Actinomycetes</taxon>
        <taxon>Micromonosporales</taxon>
        <taxon>Micromonosporaceae</taxon>
        <taxon>Micromonospora</taxon>
    </lineage>
</organism>
<reference evidence="3" key="1">
    <citation type="submission" date="2016-06" db="EMBL/GenBank/DDBJ databases">
        <authorList>
            <person name="Varghese N."/>
            <person name="Submissions Spin"/>
        </authorList>
    </citation>
    <scope>NUCLEOTIDE SEQUENCE [LARGE SCALE GENOMIC DNA]</scope>
    <source>
        <strain evidence="3">DSM 43909</strain>
    </source>
</reference>
<gene>
    <name evidence="2" type="ORF">GA0074695_4154</name>
</gene>
<evidence type="ECO:0000313" key="2">
    <source>
        <dbReference type="EMBL" id="SCF18810.1"/>
    </source>
</evidence>